<dbReference type="SUPFAM" id="SSF102114">
    <property type="entry name" value="Radical SAM enzymes"/>
    <property type="match status" value="1"/>
</dbReference>
<accession>X1B620</accession>
<gene>
    <name evidence="1" type="ORF">S01H4_23659</name>
</gene>
<evidence type="ECO:0008006" key="2">
    <source>
        <dbReference type="Google" id="ProtNLM"/>
    </source>
</evidence>
<comment type="caution">
    <text evidence="1">The sequence shown here is derived from an EMBL/GenBank/DDBJ whole genome shotgun (WGS) entry which is preliminary data.</text>
</comment>
<reference evidence="1" key="1">
    <citation type="journal article" date="2014" name="Front. Microbiol.">
        <title>High frequency of phylogenetically diverse reductive dehalogenase-homologous genes in deep subseafloor sedimentary metagenomes.</title>
        <authorList>
            <person name="Kawai M."/>
            <person name="Futagami T."/>
            <person name="Toyoda A."/>
            <person name="Takaki Y."/>
            <person name="Nishi S."/>
            <person name="Hori S."/>
            <person name="Arai W."/>
            <person name="Tsubouchi T."/>
            <person name="Morono Y."/>
            <person name="Uchiyama I."/>
            <person name="Ito T."/>
            <person name="Fujiyama A."/>
            <person name="Inagaki F."/>
            <person name="Takami H."/>
        </authorList>
    </citation>
    <scope>NUCLEOTIDE SEQUENCE</scope>
    <source>
        <strain evidence="1">Expedition CK06-06</strain>
    </source>
</reference>
<protein>
    <recommendedName>
        <fullName evidence="2">Elp3/MiaA/NifB-like radical SAM core domain-containing protein</fullName>
    </recommendedName>
</protein>
<sequence>MKISAYHKERGDEVQLNMPLWKADYIYGSYIFENSIRFGDQERGGIGSNPKTTLPSFIEVLKPDYSLFNLKHSLGYTYRYCPRKCPFCKVPSLPPDKIHHSIHEFHDERFDTIELLNNNTFADEFWEDTFKEIHQAKLRIIEHGMDLRLLDDYKACWIKKLRWKKAPKFAWDRMKDEKKILRGLSLLKKHKIQALVYVLMGFDSTMEQNIYRCQKIHDFGCDPFPMLYKPTKELRRFRRMIYLRYYRRYTTINEAWKGI</sequence>
<name>X1B620_9ZZZZ</name>
<evidence type="ECO:0000313" key="1">
    <source>
        <dbReference type="EMBL" id="GAG79618.1"/>
    </source>
</evidence>
<proteinExistence type="predicted"/>
<dbReference type="InterPro" id="IPR058240">
    <property type="entry name" value="rSAM_sf"/>
</dbReference>
<dbReference type="EMBL" id="BART01011008">
    <property type="protein sequence ID" value="GAG79618.1"/>
    <property type="molecule type" value="Genomic_DNA"/>
</dbReference>
<organism evidence="1">
    <name type="scientific">marine sediment metagenome</name>
    <dbReference type="NCBI Taxonomy" id="412755"/>
    <lineage>
        <taxon>unclassified sequences</taxon>
        <taxon>metagenomes</taxon>
        <taxon>ecological metagenomes</taxon>
    </lineage>
</organism>
<dbReference type="AlphaFoldDB" id="X1B620"/>